<sequence>MSVRGFLLNWRSVVPQLPFPHQPKVPYGAVSLPIPLSCRWRPCGSVPRIHSPPPLLTTASRRRPVPSLVLVMLQTGAAPPAGSTGALAWT</sequence>
<dbReference type="InParanoid" id="F2EDU7"/>
<evidence type="ECO:0000313" key="1">
    <source>
        <dbReference type="EMBL" id="BAK05519.1"/>
    </source>
</evidence>
<dbReference type="EMBL" id="AK374322">
    <property type="protein sequence ID" value="BAK05519.1"/>
    <property type="molecule type" value="mRNA"/>
</dbReference>
<protein>
    <submittedName>
        <fullName evidence="1">Predicted protein</fullName>
    </submittedName>
</protein>
<accession>F2EDU7</accession>
<dbReference type="AlphaFoldDB" id="F2EDU7"/>
<proteinExistence type="evidence at transcript level"/>
<reference evidence="1" key="1">
    <citation type="journal article" date="2011" name="Plant Physiol.">
        <title>Comprehensive sequence analysis of 24,783 barley full-length cDNAs derived from 12 clone libraries.</title>
        <authorList>
            <person name="Matsumoto T."/>
            <person name="Tanaka T."/>
            <person name="Sakai H."/>
            <person name="Amano N."/>
            <person name="Kanamori H."/>
            <person name="Kurita K."/>
            <person name="Kikuta A."/>
            <person name="Kamiya K."/>
            <person name="Yamamoto M."/>
            <person name="Ikawa H."/>
            <person name="Fujii N."/>
            <person name="Hori K."/>
            <person name="Itoh T."/>
            <person name="Sato K."/>
        </authorList>
    </citation>
    <scope>NUCLEOTIDE SEQUENCE</scope>
    <source>
        <tissue evidence="1">Flower</tissue>
    </source>
</reference>
<organism evidence="1">
    <name type="scientific">Hordeum vulgare subsp. vulgare</name>
    <name type="common">Domesticated barley</name>
    <dbReference type="NCBI Taxonomy" id="112509"/>
    <lineage>
        <taxon>Eukaryota</taxon>
        <taxon>Viridiplantae</taxon>
        <taxon>Streptophyta</taxon>
        <taxon>Embryophyta</taxon>
        <taxon>Tracheophyta</taxon>
        <taxon>Spermatophyta</taxon>
        <taxon>Magnoliopsida</taxon>
        <taxon>Liliopsida</taxon>
        <taxon>Poales</taxon>
        <taxon>Poaceae</taxon>
        <taxon>BOP clade</taxon>
        <taxon>Pooideae</taxon>
        <taxon>Triticodae</taxon>
        <taxon>Triticeae</taxon>
        <taxon>Hordeinae</taxon>
        <taxon>Hordeum</taxon>
    </lineage>
</organism>
<name>F2EDU7_HORVV</name>